<name>A0A098GJM9_ANAPH</name>
<evidence type="ECO:0000313" key="1">
    <source>
        <dbReference type="EMBL" id="CEH11229.1"/>
    </source>
</evidence>
<gene>
    <name evidence="2" type="ORF">ANAPC1_00842</name>
    <name evidence="1" type="ORF">ANAPHAGO_00428</name>
</gene>
<evidence type="ECO:0000313" key="4">
    <source>
        <dbReference type="Proteomes" id="UP000078419"/>
    </source>
</evidence>
<dbReference type="Proteomes" id="UP000078419">
    <property type="component" value="Unassembled WGS sequence"/>
</dbReference>
<reference evidence="4" key="3">
    <citation type="submission" date="2016-03" db="EMBL/GenBank/DDBJ databases">
        <authorList>
            <person name="Loux Valentin"/>
        </authorList>
    </citation>
    <scope>NUCLEOTIDE SEQUENCE [LARGE SCALE GENOMIC DNA]</scope>
    <source>
        <strain evidence="4">C1</strain>
    </source>
</reference>
<evidence type="ECO:0000313" key="3">
    <source>
        <dbReference type="Proteomes" id="UP000055047"/>
    </source>
</evidence>
<dbReference type="Proteomes" id="UP000055047">
    <property type="component" value="Unassembled WGS sequence"/>
</dbReference>
<dbReference type="InterPro" id="IPR053745">
    <property type="entry name" value="Viral_Tail_Comp_sf"/>
</dbReference>
<dbReference type="EMBL" id="CCXQ01000145">
    <property type="protein sequence ID" value="CEH11229.1"/>
    <property type="molecule type" value="Genomic_DNA"/>
</dbReference>
<reference evidence="2" key="2">
    <citation type="submission" date="2016-03" db="EMBL/GenBank/DDBJ databases">
        <authorList>
            <person name="Loux V."/>
        </authorList>
    </citation>
    <scope>NUCLEOTIDE SEQUENCE</scope>
    <source>
        <strain evidence="2">C1</strain>
    </source>
</reference>
<protein>
    <submittedName>
        <fullName evidence="1">Uncharacterized protein</fullName>
    </submittedName>
</protein>
<reference evidence="1 3" key="1">
    <citation type="submission" date="2014-09" db="EMBL/GenBank/DDBJ databases">
        <authorList>
            <person name="Loux Valentin"/>
            <person name="Dugat Thibaut"/>
        </authorList>
    </citation>
    <scope>NUCLEOTIDE SEQUENCE [LARGE SCALE GENOMIC DNA]</scope>
    <source>
        <strain evidence="1 3">BOV-10_179</strain>
    </source>
</reference>
<accession>A0A098GJM9</accession>
<evidence type="ECO:0000313" key="2">
    <source>
        <dbReference type="EMBL" id="SBO14484.1"/>
    </source>
</evidence>
<dbReference type="RefSeq" id="WP_044142835.1">
    <property type="nucleotide sequence ID" value="NZ_CCXQ01000145.1"/>
</dbReference>
<dbReference type="Gene3D" id="3.30.2000.30">
    <property type="match status" value="1"/>
</dbReference>
<dbReference type="EMBL" id="FLLR01000034">
    <property type="protein sequence ID" value="SBO14484.1"/>
    <property type="molecule type" value="Genomic_DNA"/>
</dbReference>
<dbReference type="AlphaFoldDB" id="A0A098GJM9"/>
<organism evidence="1 3">
    <name type="scientific">Anaplasma phagocytophilum</name>
    <name type="common">Ehrlichia phagocytophila</name>
    <dbReference type="NCBI Taxonomy" id="948"/>
    <lineage>
        <taxon>Bacteria</taxon>
        <taxon>Pseudomonadati</taxon>
        <taxon>Pseudomonadota</taxon>
        <taxon>Alphaproteobacteria</taxon>
        <taxon>Rickettsiales</taxon>
        <taxon>Anaplasmataceae</taxon>
        <taxon>Anaplasma</taxon>
        <taxon>phagocytophilum group</taxon>
    </lineage>
</organism>
<sequence length="132" mass="15453">MTGIKRLYSALVEHLRSDVILKDLLSDIYEQAPTNASLPYVYLHFRYIEEICTFDRLTYRAMIMCCSLSNSLEEVMHITEQVRSICMAFFSDKEKYVLSDIRYRIAHLSQNVFQSNIDLEVLISDSSELPRE</sequence>
<proteinExistence type="predicted"/>